<keyword evidence="6" id="KW-0677">Repeat</keyword>
<evidence type="ECO:0000256" key="5">
    <source>
        <dbReference type="ARBA" id="ARBA00022574"/>
    </source>
</evidence>
<dbReference type="GO" id="GO:0006890">
    <property type="term" value="P:retrograde vesicle-mediated transport, Golgi to endoplasmic reticulum"/>
    <property type="evidence" value="ECO:0007669"/>
    <property type="project" value="TreeGrafter"/>
</dbReference>
<evidence type="ECO:0000256" key="1">
    <source>
        <dbReference type="ARBA" id="ARBA00004347"/>
    </source>
</evidence>
<evidence type="ECO:0000256" key="7">
    <source>
        <dbReference type="ARBA" id="ARBA00022892"/>
    </source>
</evidence>
<accession>A0A310SBR5</accession>
<feature type="repeat" description="WD" evidence="13">
    <location>
        <begin position="188"/>
        <end position="230"/>
    </location>
</feature>
<dbReference type="GO" id="GO:0006888">
    <property type="term" value="P:endoplasmic reticulum to Golgi vesicle-mediated transport"/>
    <property type="evidence" value="ECO:0007669"/>
    <property type="project" value="TreeGrafter"/>
</dbReference>
<dbReference type="InterPro" id="IPR056176">
    <property type="entry name" value="TPR_COPA_B"/>
</dbReference>
<dbReference type="PROSITE" id="PS50294">
    <property type="entry name" value="WD_REPEATS_REGION"/>
    <property type="match status" value="3"/>
</dbReference>
<keyword evidence="17" id="KW-1185">Reference proteome</keyword>
<dbReference type="SUPFAM" id="SSF50978">
    <property type="entry name" value="WD40 repeat-like"/>
    <property type="match status" value="1"/>
</dbReference>
<keyword evidence="11 12" id="KW-0968">Cytoplasmic vesicle</keyword>
<protein>
    <recommendedName>
        <fullName evidence="12">Coatomer subunit beta'</fullName>
    </recommendedName>
</protein>
<evidence type="ECO:0000256" key="11">
    <source>
        <dbReference type="ARBA" id="ARBA00023329"/>
    </source>
</evidence>
<evidence type="ECO:0000259" key="15">
    <source>
        <dbReference type="Pfam" id="PF23953"/>
    </source>
</evidence>
<organism evidence="16 17">
    <name type="scientific">Eufriesea mexicana</name>
    <dbReference type="NCBI Taxonomy" id="516756"/>
    <lineage>
        <taxon>Eukaryota</taxon>
        <taxon>Metazoa</taxon>
        <taxon>Ecdysozoa</taxon>
        <taxon>Arthropoda</taxon>
        <taxon>Hexapoda</taxon>
        <taxon>Insecta</taxon>
        <taxon>Pterygota</taxon>
        <taxon>Neoptera</taxon>
        <taxon>Endopterygota</taxon>
        <taxon>Hymenoptera</taxon>
        <taxon>Apocrita</taxon>
        <taxon>Aculeata</taxon>
        <taxon>Apoidea</taxon>
        <taxon>Anthophila</taxon>
        <taxon>Apidae</taxon>
        <taxon>Eufriesea</taxon>
    </lineage>
</organism>
<dbReference type="InterPro" id="IPR036322">
    <property type="entry name" value="WD40_repeat_dom_sf"/>
</dbReference>
<dbReference type="Pfam" id="PF04053">
    <property type="entry name" value="B-prop_COPA_B_2nd"/>
    <property type="match status" value="1"/>
</dbReference>
<feature type="repeat" description="WD" evidence="13">
    <location>
        <begin position="231"/>
        <end position="274"/>
    </location>
</feature>
<evidence type="ECO:0000256" key="12">
    <source>
        <dbReference type="PIRNR" id="PIRNR005567"/>
    </source>
</evidence>
<evidence type="ECO:0000256" key="6">
    <source>
        <dbReference type="ARBA" id="ARBA00022737"/>
    </source>
</evidence>
<comment type="function">
    <text evidence="12">The coatomer is a cytosolic protein complex that binds to dilysine motifs and reversibly associates with Golgi non-clathrin-coated vesicles, which further mediate biosynthetic protein transport from the ER, via the Golgi up to the trans Golgi network. Coatomer complex is required for budding from Golgi membranes, and is essential for the retrograde Golgi-to-ER transport of dilysine-tagged proteins.</text>
</comment>
<evidence type="ECO:0000259" key="14">
    <source>
        <dbReference type="Pfam" id="PF04053"/>
    </source>
</evidence>
<dbReference type="GO" id="GO:0030126">
    <property type="term" value="C:COPI vesicle coat"/>
    <property type="evidence" value="ECO:0007669"/>
    <property type="project" value="TreeGrafter"/>
</dbReference>
<keyword evidence="3 12" id="KW-0813">Transport</keyword>
<keyword evidence="5 13" id="KW-0853">WD repeat</keyword>
<name>A0A310SBR5_9HYME</name>
<dbReference type="Pfam" id="PF00400">
    <property type="entry name" value="WD40"/>
    <property type="match status" value="6"/>
</dbReference>
<evidence type="ECO:0000256" key="10">
    <source>
        <dbReference type="ARBA" id="ARBA00023136"/>
    </source>
</evidence>
<keyword evidence="10 12" id="KW-0472">Membrane</keyword>
<sequence>MKLLVSTRGPCWAVAGQDRHFASQPHGVELNHPCGLTVDGTSPSASMCPSPSRPLRLDIKRKLTARSDRVKCVDLHPTESWMLCSLYQGNVNIWNHESQMLVKTFEVCDLPVRTAKFVPRKNWVVTGSDDMQVRVFNYNTLERVHSFEAHSDYVRCIAVHPTQPFILTNDMLIKLWNWEKAWIAQQVFEGHTHYVMQVVFNPKDNNTFASASLDRTVKVWQLGSSTANFTLDGHEKGVNCVDYYHGGDKPYLISGADDKYVKIWDYQNKTCVQTLEGHTQNICAVCFHPELPIILTGSEDGTVRIWHAGTYRLESSLNYGFERVWTISCLRGSNNVAIGYDEGSVILKVGREEPAVSMDSLGGKIVWAKHSDIQQVNLKALGEETQDGERLPLAVKDMGACEIYPQTIQHNPNGRFLVVCGDGEYIIYTSMALRNKAFGQAAEFIWAADSSQYAVRESNTTVKVFKNFKEKKSFKPDFGADGIFGGFLLGVSSGSGLSFFDWDTLKLVRRIDIQPTHVYWAENASLVALATSDQYFILKYCADVVANAPENSEDIEDAFEMIAEMSEVVKTGLWVGDCFIYTNSVNRVNYFVGGEVVTVSHLDRPMYLLGYVPRDNRLYLCDKELSVISYSLLLSVLEYQTAVMRKDFETADRVLPTVPKEHRTRVAHFLEKQGFKEQALAVSTDPEHRFELALALGDLITAHSLAKEANSQQKWRQLASLATQKGKLCLAQECLHQAQDFGGLLLLATSTGNASMIEKLGMDADDTGKNNISFLSYFILGDLDKCVDILIKTNRIPEAAFFARTYAPSKISSIVKLWKEKLSTVSKKAGQSLADPEQYENLFPGYRESLKVEQFLVEESKKKIPASAFPTVQPNIDRKPFEEILAAEQANRFTYKPGANITNDTEVPATEVITNRLQDLDIGKIIPSSTGTLNVPEKITKTVSNSRPLTIDEDDLDLDIEIDDTIDTTGVSLDDDLLEED</sequence>
<dbReference type="Gene3D" id="2.130.10.10">
    <property type="entry name" value="YVTN repeat-like/Quinoprotein amine dehydrogenase"/>
    <property type="match status" value="1"/>
</dbReference>
<dbReference type="PROSITE" id="PS50082">
    <property type="entry name" value="WD_REPEATS_2"/>
    <property type="match status" value="3"/>
</dbReference>
<evidence type="ECO:0000256" key="9">
    <source>
        <dbReference type="ARBA" id="ARBA00023034"/>
    </source>
</evidence>
<dbReference type="EMBL" id="KQ773953">
    <property type="protein sequence ID" value="OAD52346.1"/>
    <property type="molecule type" value="Genomic_DNA"/>
</dbReference>
<feature type="domain" description="COPA/B TPR" evidence="15">
    <location>
        <begin position="639"/>
        <end position="819"/>
    </location>
</feature>
<dbReference type="Gene3D" id="1.25.40.470">
    <property type="match status" value="1"/>
</dbReference>
<gene>
    <name evidence="16" type="ORF">WN48_01948</name>
</gene>
<dbReference type="SMART" id="SM00320">
    <property type="entry name" value="WD40"/>
    <property type="match status" value="6"/>
</dbReference>
<dbReference type="CDD" id="cd22947">
    <property type="entry name" value="Coatomer_WDAD_beta-like"/>
    <property type="match status" value="1"/>
</dbReference>
<comment type="similarity">
    <text evidence="2 12">Belongs to the WD repeat COPB2 family.</text>
</comment>
<comment type="subunit">
    <text evidence="12">Oligomeric complex that consists of at least the alpha, beta, beta', gamma, delta, epsilon and zeta subunits.</text>
</comment>
<feature type="domain" description="COPA/B second beta-propeller" evidence="14">
    <location>
        <begin position="370"/>
        <end position="622"/>
    </location>
</feature>
<dbReference type="FunFam" id="2.130.10.10:FF:000008">
    <property type="entry name" value="Coatomer subunit beta"/>
    <property type="match status" value="1"/>
</dbReference>
<dbReference type="GO" id="GO:0005198">
    <property type="term" value="F:structural molecule activity"/>
    <property type="evidence" value="ECO:0007669"/>
    <property type="project" value="UniProtKB-UniRule"/>
</dbReference>
<dbReference type="GO" id="GO:0006891">
    <property type="term" value="P:intra-Golgi vesicle-mediated transport"/>
    <property type="evidence" value="ECO:0007669"/>
    <property type="project" value="TreeGrafter"/>
</dbReference>
<evidence type="ECO:0000313" key="17">
    <source>
        <dbReference type="Proteomes" id="UP000250275"/>
    </source>
</evidence>
<dbReference type="SUPFAM" id="SSF50969">
    <property type="entry name" value="YVTN repeat-like/Quinoprotein amine dehydrogenase"/>
    <property type="match status" value="1"/>
</dbReference>
<dbReference type="PIRSF" id="PIRSF005567">
    <property type="entry name" value="Coatomer_beta'_subunit"/>
    <property type="match status" value="1"/>
</dbReference>
<evidence type="ECO:0000256" key="8">
    <source>
        <dbReference type="ARBA" id="ARBA00022927"/>
    </source>
</evidence>
<proteinExistence type="inferred from homology"/>
<dbReference type="PANTHER" id="PTHR19876">
    <property type="entry name" value="COATOMER"/>
    <property type="match status" value="1"/>
</dbReference>
<dbReference type="GO" id="GO:0000139">
    <property type="term" value="C:Golgi membrane"/>
    <property type="evidence" value="ECO:0007669"/>
    <property type="project" value="UniProtKB-SubCell"/>
</dbReference>
<dbReference type="InterPro" id="IPR011044">
    <property type="entry name" value="Quino_amine_DH_bsu"/>
</dbReference>
<keyword evidence="7 12" id="KW-0931">ER-Golgi transport</keyword>
<evidence type="ECO:0000313" key="16">
    <source>
        <dbReference type="EMBL" id="OAD52346.1"/>
    </source>
</evidence>
<dbReference type="GO" id="GO:0006886">
    <property type="term" value="P:intracellular protein transport"/>
    <property type="evidence" value="ECO:0007669"/>
    <property type="project" value="UniProtKB-UniRule"/>
</dbReference>
<keyword evidence="8 12" id="KW-0653">Protein transport</keyword>
<dbReference type="FunFam" id="1.25.40.470:FF:000001">
    <property type="entry name" value="Coatomer subunit beta"/>
    <property type="match status" value="1"/>
</dbReference>
<dbReference type="InterPro" id="IPR015943">
    <property type="entry name" value="WD40/YVTN_repeat-like_dom_sf"/>
</dbReference>
<reference evidence="16 17" key="1">
    <citation type="submission" date="2015-07" db="EMBL/GenBank/DDBJ databases">
        <title>The genome of Eufriesea mexicana.</title>
        <authorList>
            <person name="Pan H."/>
            <person name="Kapheim K."/>
        </authorList>
    </citation>
    <scope>NUCLEOTIDE SEQUENCE [LARGE SCALE GENOMIC DNA]</scope>
    <source>
        <strain evidence="16">0111107269</strain>
        <tissue evidence="16">Whole body</tissue>
    </source>
</reference>
<evidence type="ECO:0000256" key="13">
    <source>
        <dbReference type="PROSITE-ProRule" id="PRU00221"/>
    </source>
</evidence>
<dbReference type="InterPro" id="IPR050844">
    <property type="entry name" value="Coatomer_complex_subunit"/>
</dbReference>
<keyword evidence="4 12" id="KW-0963">Cytoplasm</keyword>
<dbReference type="Proteomes" id="UP000250275">
    <property type="component" value="Unassembled WGS sequence"/>
</dbReference>
<dbReference type="InterPro" id="IPR006692">
    <property type="entry name" value="Beta-prop_COPA/B_2nd"/>
</dbReference>
<dbReference type="InterPro" id="IPR016453">
    <property type="entry name" value="COPB2"/>
</dbReference>
<dbReference type="InterPro" id="IPR020472">
    <property type="entry name" value="WD40_PAC1"/>
</dbReference>
<dbReference type="AlphaFoldDB" id="A0A310SBR5"/>
<dbReference type="CDD" id="cd00200">
    <property type="entry name" value="WD40"/>
    <property type="match status" value="1"/>
</dbReference>
<dbReference type="PANTHER" id="PTHR19876:SF2">
    <property type="entry name" value="COATOMER SUBUNIT BETA"/>
    <property type="match status" value="1"/>
</dbReference>
<dbReference type="PRINTS" id="PR00320">
    <property type="entry name" value="GPROTEINBRPT"/>
</dbReference>
<evidence type="ECO:0000256" key="4">
    <source>
        <dbReference type="ARBA" id="ARBA00022490"/>
    </source>
</evidence>
<keyword evidence="9 12" id="KW-0333">Golgi apparatus</keyword>
<evidence type="ECO:0000256" key="2">
    <source>
        <dbReference type="ARBA" id="ARBA00010844"/>
    </source>
</evidence>
<comment type="subcellular location">
    <subcellularLocation>
        <location evidence="1 12">Cytoplasmic vesicle</location>
        <location evidence="1 12">COPI-coated vesicle membrane</location>
        <topology evidence="1 12">Peripheral membrane protein</topology>
        <orientation evidence="1 12">Cytoplasmic side</orientation>
    </subcellularLocation>
    <subcellularLocation>
        <location evidence="12">Golgi apparatus membrane</location>
        <topology evidence="12">Peripheral membrane protein</topology>
        <orientation evidence="12">Cytoplasmic side</orientation>
    </subcellularLocation>
    <text evidence="12">The coatomer is cytoplasmic or polymerized on the cytoplasmic side of the Golgi, as well as on the vesicles/buds originating from it.</text>
</comment>
<dbReference type="InterPro" id="IPR001680">
    <property type="entry name" value="WD40_rpt"/>
</dbReference>
<evidence type="ECO:0000256" key="3">
    <source>
        <dbReference type="ARBA" id="ARBA00022448"/>
    </source>
</evidence>
<dbReference type="OrthoDB" id="2150324at2759"/>
<feature type="repeat" description="WD" evidence="13">
    <location>
        <begin position="275"/>
        <end position="316"/>
    </location>
</feature>
<dbReference type="Pfam" id="PF23953">
    <property type="entry name" value="TPR_COPA_B"/>
    <property type="match status" value="1"/>
</dbReference>